<dbReference type="AlphaFoldDB" id="A0AAF3F234"/>
<protein>
    <submittedName>
        <fullName evidence="3">Uncharacterized protein</fullName>
    </submittedName>
</protein>
<organism evidence="2 3">
    <name type="scientific">Mesorhabditis belari</name>
    <dbReference type="NCBI Taxonomy" id="2138241"/>
    <lineage>
        <taxon>Eukaryota</taxon>
        <taxon>Metazoa</taxon>
        <taxon>Ecdysozoa</taxon>
        <taxon>Nematoda</taxon>
        <taxon>Chromadorea</taxon>
        <taxon>Rhabditida</taxon>
        <taxon>Rhabditina</taxon>
        <taxon>Rhabditomorpha</taxon>
        <taxon>Rhabditoidea</taxon>
        <taxon>Rhabditidae</taxon>
        <taxon>Mesorhabditinae</taxon>
        <taxon>Mesorhabditis</taxon>
    </lineage>
</organism>
<reference evidence="3" key="1">
    <citation type="submission" date="2024-02" db="UniProtKB">
        <authorList>
            <consortium name="WormBaseParasite"/>
        </authorList>
    </citation>
    <scope>IDENTIFICATION</scope>
</reference>
<name>A0AAF3F234_9BILA</name>
<sequence>MNQLSDAPKVILDLNLRKYNQKFSGEILESVNICQEQEEPEEDIPLPIRTASRPSRSVIFKSFPEIFSGRSSKDFSSQSREDLKATIELMPSPPSPKPDQADHSMGQLPPEQDSNWINPSNQINDKIAELDNEIKDFADYLEQQVEKSCTVDAMTKRVEQLTEKLGAKIFLPPRVNRRDLYLLKDVMITLEKELKRKSFIKVFVEAMLTFDFSKFERDLDQIFKKLWLLSSPNFFDAALEFSQNYLESMKSDTDKGEEKELEEIYVTKWMNFLITNQSVQEHTASLIFRRDYRKFEVEK</sequence>
<keyword evidence="2" id="KW-1185">Reference proteome</keyword>
<evidence type="ECO:0000313" key="2">
    <source>
        <dbReference type="Proteomes" id="UP000887575"/>
    </source>
</evidence>
<dbReference type="Proteomes" id="UP000887575">
    <property type="component" value="Unassembled WGS sequence"/>
</dbReference>
<evidence type="ECO:0000256" key="1">
    <source>
        <dbReference type="SAM" id="MobiDB-lite"/>
    </source>
</evidence>
<dbReference type="WBParaSite" id="MBELARI_LOCUS19764">
    <property type="protein sequence ID" value="MBELARI_LOCUS19764"/>
    <property type="gene ID" value="MBELARI_LOCUS19764"/>
</dbReference>
<accession>A0AAF3F234</accession>
<evidence type="ECO:0000313" key="3">
    <source>
        <dbReference type="WBParaSite" id="MBELARI_LOCUS19764"/>
    </source>
</evidence>
<proteinExistence type="predicted"/>
<feature type="region of interest" description="Disordered" evidence="1">
    <location>
        <begin position="88"/>
        <end position="116"/>
    </location>
</feature>